<keyword evidence="2" id="KW-0813">Transport</keyword>
<dbReference type="InterPro" id="IPR039993">
    <property type="entry name" value="NDUFB10"/>
</dbReference>
<dbReference type="AlphaFoldDB" id="A0AAW2BYY1"/>
<dbReference type="EMBL" id="JAZDWU010000009">
    <property type="protein sequence ID" value="KAK9990468.1"/>
    <property type="molecule type" value="Genomic_DNA"/>
</dbReference>
<comment type="subcellular location">
    <subcellularLocation>
        <location evidence="1">Mitochondrion inner membrane</location>
        <topology evidence="1">Peripheral membrane protein</topology>
        <orientation evidence="1">Matrix side</orientation>
    </subcellularLocation>
</comment>
<evidence type="ECO:0000256" key="4">
    <source>
        <dbReference type="ARBA" id="ARBA00022792"/>
    </source>
</evidence>
<name>A0AAW2BYY1_9ROSI</name>
<organism evidence="9 10">
    <name type="scientific">Lithocarpus litseifolius</name>
    <dbReference type="NCBI Taxonomy" id="425828"/>
    <lineage>
        <taxon>Eukaryota</taxon>
        <taxon>Viridiplantae</taxon>
        <taxon>Streptophyta</taxon>
        <taxon>Embryophyta</taxon>
        <taxon>Tracheophyta</taxon>
        <taxon>Spermatophyta</taxon>
        <taxon>Magnoliopsida</taxon>
        <taxon>eudicotyledons</taxon>
        <taxon>Gunneridae</taxon>
        <taxon>Pentapetalae</taxon>
        <taxon>rosids</taxon>
        <taxon>fabids</taxon>
        <taxon>Fagales</taxon>
        <taxon>Fagaceae</taxon>
        <taxon>Lithocarpus</taxon>
    </lineage>
</organism>
<evidence type="ECO:0000313" key="10">
    <source>
        <dbReference type="Proteomes" id="UP001459277"/>
    </source>
</evidence>
<keyword evidence="7" id="KW-0472">Membrane</keyword>
<gene>
    <name evidence="9" type="ORF">SO802_025453</name>
</gene>
<sequence>MQLPQLGASPTIARCATRGDQRISQPPDDFDPSNPYKDPVAMLEIREHLVRENWIQIEKAKIIRAGEGQVVLPRRRHQPSPEVSTPRPTISRLH</sequence>
<keyword evidence="5" id="KW-0249">Electron transport</keyword>
<proteinExistence type="predicted"/>
<keyword evidence="10" id="KW-1185">Reference proteome</keyword>
<evidence type="ECO:0000313" key="9">
    <source>
        <dbReference type="EMBL" id="KAK9990468.1"/>
    </source>
</evidence>
<evidence type="ECO:0000256" key="3">
    <source>
        <dbReference type="ARBA" id="ARBA00022660"/>
    </source>
</evidence>
<dbReference type="Proteomes" id="UP001459277">
    <property type="component" value="Unassembled WGS sequence"/>
</dbReference>
<evidence type="ECO:0000256" key="6">
    <source>
        <dbReference type="ARBA" id="ARBA00023128"/>
    </source>
</evidence>
<evidence type="ECO:0000256" key="8">
    <source>
        <dbReference type="SAM" id="MobiDB-lite"/>
    </source>
</evidence>
<comment type="caution">
    <text evidence="9">The sequence shown here is derived from an EMBL/GenBank/DDBJ whole genome shotgun (WGS) entry which is preliminary data.</text>
</comment>
<dbReference type="PANTHER" id="PTHR13094">
    <property type="entry name" value="NADH-UBIQUINONE OXIDOREDUCTASE PDSW SUBUNIT"/>
    <property type="match status" value="1"/>
</dbReference>
<dbReference type="PANTHER" id="PTHR13094:SF1">
    <property type="entry name" value="NADH DEHYDROGENASE [UBIQUINONE] 1 BETA SUBCOMPLEX SUBUNIT 10"/>
    <property type="match status" value="1"/>
</dbReference>
<keyword evidence="4" id="KW-0999">Mitochondrion inner membrane</keyword>
<evidence type="ECO:0000256" key="2">
    <source>
        <dbReference type="ARBA" id="ARBA00022448"/>
    </source>
</evidence>
<accession>A0AAW2BYY1</accession>
<reference evidence="9 10" key="1">
    <citation type="submission" date="2024-01" db="EMBL/GenBank/DDBJ databases">
        <title>A telomere-to-telomere, gap-free genome of sweet tea (Lithocarpus litseifolius).</title>
        <authorList>
            <person name="Zhou J."/>
        </authorList>
    </citation>
    <scope>NUCLEOTIDE SEQUENCE [LARGE SCALE GENOMIC DNA]</scope>
    <source>
        <strain evidence="9">Zhou-2022a</strain>
        <tissue evidence="9">Leaf</tissue>
    </source>
</reference>
<evidence type="ECO:0000256" key="7">
    <source>
        <dbReference type="ARBA" id="ARBA00023136"/>
    </source>
</evidence>
<evidence type="ECO:0000256" key="1">
    <source>
        <dbReference type="ARBA" id="ARBA00004443"/>
    </source>
</evidence>
<protein>
    <submittedName>
        <fullName evidence="9">Uncharacterized protein</fullName>
    </submittedName>
</protein>
<keyword evidence="3" id="KW-0679">Respiratory chain</keyword>
<evidence type="ECO:0000256" key="5">
    <source>
        <dbReference type="ARBA" id="ARBA00022982"/>
    </source>
</evidence>
<dbReference type="GO" id="GO:0005743">
    <property type="term" value="C:mitochondrial inner membrane"/>
    <property type="evidence" value="ECO:0007669"/>
    <property type="project" value="UniProtKB-SubCell"/>
</dbReference>
<keyword evidence="6" id="KW-0496">Mitochondrion</keyword>
<feature type="region of interest" description="Disordered" evidence="8">
    <location>
        <begin position="72"/>
        <end position="94"/>
    </location>
</feature>
<feature type="region of interest" description="Disordered" evidence="8">
    <location>
        <begin position="18"/>
        <end position="37"/>
    </location>
</feature>